<proteinExistence type="predicted"/>
<comment type="caution">
    <text evidence="3">The sequence shown here is derived from an EMBL/GenBank/DDBJ whole genome shotgun (WGS) entry which is preliminary data.</text>
</comment>
<reference evidence="3 4" key="1">
    <citation type="journal article" date="2015" name="Genome Biol.">
        <title>Comparative genomics of Steinernema reveals deeply conserved gene regulatory networks.</title>
        <authorList>
            <person name="Dillman A.R."/>
            <person name="Macchietto M."/>
            <person name="Porter C.F."/>
            <person name="Rogers A."/>
            <person name="Williams B."/>
            <person name="Antoshechkin I."/>
            <person name="Lee M.M."/>
            <person name="Goodwin Z."/>
            <person name="Lu X."/>
            <person name="Lewis E.E."/>
            <person name="Goodrich-Blair H."/>
            <person name="Stock S.P."/>
            <person name="Adams B.J."/>
            <person name="Sternberg P.W."/>
            <person name="Mortazavi A."/>
        </authorList>
    </citation>
    <scope>NUCLEOTIDE SEQUENCE [LARGE SCALE GENOMIC DNA]</scope>
    <source>
        <strain evidence="3 4">ALL</strain>
    </source>
</reference>
<dbReference type="Pfam" id="PF03530">
    <property type="entry name" value="SK_channel"/>
    <property type="match status" value="1"/>
</dbReference>
<feature type="transmembrane region" description="Helical" evidence="1">
    <location>
        <begin position="18"/>
        <end position="39"/>
    </location>
</feature>
<name>A0A4V6XWG4_STECR</name>
<dbReference type="InterPro" id="IPR013099">
    <property type="entry name" value="K_chnl_dom"/>
</dbReference>
<dbReference type="InterPro" id="IPR015449">
    <property type="entry name" value="K_chnl_Ca-activ_SK"/>
</dbReference>
<keyword evidence="4" id="KW-1185">Reference proteome</keyword>
<dbReference type="EMBL" id="AZBU02000003">
    <property type="protein sequence ID" value="TKR89365.1"/>
    <property type="molecule type" value="Genomic_DNA"/>
</dbReference>
<dbReference type="PANTHER" id="PTHR10153">
    <property type="entry name" value="SMALL CONDUCTANCE CALCIUM-ACTIVATED POTASSIUM CHANNEL"/>
    <property type="match status" value="1"/>
</dbReference>
<accession>A0A4V6XWG4</accession>
<dbReference type="SUPFAM" id="SSF81324">
    <property type="entry name" value="Voltage-gated potassium channels"/>
    <property type="match status" value="2"/>
</dbReference>
<feature type="transmembrane region" description="Helical" evidence="1">
    <location>
        <begin position="60"/>
        <end position="79"/>
    </location>
</feature>
<evidence type="ECO:0000313" key="4">
    <source>
        <dbReference type="Proteomes" id="UP000298663"/>
    </source>
</evidence>
<organism evidence="3 4">
    <name type="scientific">Steinernema carpocapsae</name>
    <name type="common">Entomopathogenic nematode</name>
    <dbReference type="NCBI Taxonomy" id="34508"/>
    <lineage>
        <taxon>Eukaryota</taxon>
        <taxon>Metazoa</taxon>
        <taxon>Ecdysozoa</taxon>
        <taxon>Nematoda</taxon>
        <taxon>Chromadorea</taxon>
        <taxon>Rhabditida</taxon>
        <taxon>Tylenchina</taxon>
        <taxon>Panagrolaimomorpha</taxon>
        <taxon>Strongyloidoidea</taxon>
        <taxon>Steinernematidae</taxon>
        <taxon>Steinernema</taxon>
    </lineage>
</organism>
<dbReference type="STRING" id="34508.A0A4V6XWG4"/>
<evidence type="ECO:0000259" key="2">
    <source>
        <dbReference type="Pfam" id="PF07885"/>
    </source>
</evidence>
<reference evidence="3 4" key="2">
    <citation type="journal article" date="2019" name="G3 (Bethesda)">
        <title>Hybrid Assembly of the Genome of the Entomopathogenic Nematode Steinernema carpocapsae Identifies the X-Chromosome.</title>
        <authorList>
            <person name="Serra L."/>
            <person name="Macchietto M."/>
            <person name="Macias-Munoz A."/>
            <person name="McGill C.J."/>
            <person name="Rodriguez I.M."/>
            <person name="Rodriguez B."/>
            <person name="Murad R."/>
            <person name="Mortazavi A."/>
        </authorList>
    </citation>
    <scope>NUCLEOTIDE SEQUENCE [LARGE SCALE GENOMIC DNA]</scope>
    <source>
        <strain evidence="3 4">ALL</strain>
    </source>
</reference>
<feature type="transmembrane region" description="Helical" evidence="1">
    <location>
        <begin position="158"/>
        <end position="175"/>
    </location>
</feature>
<keyword evidence="1" id="KW-0812">Transmembrane</keyword>
<keyword evidence="1" id="KW-1133">Transmembrane helix</keyword>
<dbReference type="GO" id="GO:0016020">
    <property type="term" value="C:membrane"/>
    <property type="evidence" value="ECO:0007669"/>
    <property type="project" value="InterPro"/>
</dbReference>
<keyword evidence="1" id="KW-0472">Membrane</keyword>
<feature type="domain" description="Potassium channel" evidence="2">
    <location>
        <begin position="189"/>
        <end position="219"/>
    </location>
</feature>
<sequence length="288" mass="32929">MSDGRANLINYLSTCLRIIILFTTVLLDFLIIGYHFIEVKISLTETGHNQWSLGFSTERVCRLVLELIICSICPFPGTGSVSWPLLGFHQQTTIRNVDVPVHVLLCIPMFLRLYIACRFMVLHSSMFQNTSTKTIASLNQISVDFAFVIKTQLYNRPLTIICVSTGCFWVVMALTQCERYSRIHNLSGYEHFIDYAWFEVVTFFSIGYGDIQVETYCGRGYYWNCGNYDVFAHYRFDGKTNAVVLVREESQPGYCGVSVINKAQTRSSPSSTVCLADFKIQEEFVYRS</sequence>
<dbReference type="AlphaFoldDB" id="A0A4V6XWG4"/>
<evidence type="ECO:0000313" key="3">
    <source>
        <dbReference type="EMBL" id="TKR89365.1"/>
    </source>
</evidence>
<dbReference type="Proteomes" id="UP000298663">
    <property type="component" value="Unassembled WGS sequence"/>
</dbReference>
<protein>
    <recommendedName>
        <fullName evidence="2">Potassium channel domain-containing protein</fullName>
    </recommendedName>
</protein>
<dbReference type="GO" id="GO:0016286">
    <property type="term" value="F:small conductance calcium-activated potassium channel activity"/>
    <property type="evidence" value="ECO:0007669"/>
    <property type="project" value="InterPro"/>
</dbReference>
<dbReference type="OrthoDB" id="73653at2759"/>
<dbReference type="Gene3D" id="1.10.287.70">
    <property type="match status" value="1"/>
</dbReference>
<dbReference type="Pfam" id="PF07885">
    <property type="entry name" value="Ion_trans_2"/>
    <property type="match status" value="1"/>
</dbReference>
<evidence type="ECO:0000256" key="1">
    <source>
        <dbReference type="SAM" id="Phobius"/>
    </source>
</evidence>
<feature type="transmembrane region" description="Helical" evidence="1">
    <location>
        <begin position="99"/>
        <end position="121"/>
    </location>
</feature>
<gene>
    <name evidence="3" type="ORF">L596_013481</name>
</gene>